<dbReference type="AlphaFoldDB" id="A0A9W8A360"/>
<reference evidence="1" key="1">
    <citation type="submission" date="2022-07" db="EMBL/GenBank/DDBJ databases">
        <title>Phylogenomic reconstructions and comparative analyses of Kickxellomycotina fungi.</title>
        <authorList>
            <person name="Reynolds N.K."/>
            <person name="Stajich J.E."/>
            <person name="Barry K."/>
            <person name="Grigoriev I.V."/>
            <person name="Crous P."/>
            <person name="Smith M.E."/>
        </authorList>
    </citation>
    <scope>NUCLEOTIDE SEQUENCE</scope>
    <source>
        <strain evidence="1">NBRC 100468</strain>
    </source>
</reference>
<evidence type="ECO:0000313" key="1">
    <source>
        <dbReference type="EMBL" id="KAJ1918181.1"/>
    </source>
</evidence>
<keyword evidence="2" id="KW-1185">Reference proteome</keyword>
<accession>A0A9W8A360</accession>
<gene>
    <name evidence="1" type="ORF">H4219_002738</name>
</gene>
<organism evidence="1 2">
    <name type="scientific">Mycoemilia scoparia</name>
    <dbReference type="NCBI Taxonomy" id="417184"/>
    <lineage>
        <taxon>Eukaryota</taxon>
        <taxon>Fungi</taxon>
        <taxon>Fungi incertae sedis</taxon>
        <taxon>Zoopagomycota</taxon>
        <taxon>Kickxellomycotina</taxon>
        <taxon>Kickxellomycetes</taxon>
        <taxon>Kickxellales</taxon>
        <taxon>Kickxellaceae</taxon>
        <taxon>Mycoemilia</taxon>
    </lineage>
</organism>
<protein>
    <submittedName>
        <fullName evidence="1">Uncharacterized protein</fullName>
    </submittedName>
</protein>
<dbReference type="EMBL" id="JANBPU010000051">
    <property type="protein sequence ID" value="KAJ1918181.1"/>
    <property type="molecule type" value="Genomic_DNA"/>
</dbReference>
<evidence type="ECO:0000313" key="2">
    <source>
        <dbReference type="Proteomes" id="UP001150538"/>
    </source>
</evidence>
<dbReference type="Proteomes" id="UP001150538">
    <property type="component" value="Unassembled WGS sequence"/>
</dbReference>
<sequence>MNQPVTSTTSSPEGLSAFSLDERSIEFFILTSLENSDFPPAKCHIAFNIQHLKQLERVAKVLLIGVNQNGIICSPNSKHQALEEMIKEDGNLEHKMPRFLTQPCIQKAISLLVMECWACSDKNSDAPTMNLVERLEKLQSNASQLWTIACSLLESELVGKSDVSRCNYIYGRVISDLLFIINKYGTEEVKTESEKGLPFLLYHIAEQFGVVVEIPCTSNDDDPALVETFDITTKGLHTNHDTISTFEVRVTKIRINHPDPAKCQSAIAGVIDEKHLGKSDIAPKDDTMNASTVL</sequence>
<comment type="caution">
    <text evidence="1">The sequence shown here is derived from an EMBL/GenBank/DDBJ whole genome shotgun (WGS) entry which is preliminary data.</text>
</comment>
<proteinExistence type="predicted"/>
<name>A0A9W8A360_9FUNG</name>